<reference evidence="2 3" key="1">
    <citation type="submission" date="2016-05" db="EMBL/GenBank/DDBJ databases">
        <title>Genome sequencing reveals origins of a unique bacterial endosymbiosis in the earliest lineages of terrestrial Fungi.</title>
        <authorList>
            <consortium name="DOE Joint Genome Institute"/>
            <person name="Uehling J."/>
            <person name="Gryganskyi A."/>
            <person name="Hameed K."/>
            <person name="Tschaplinski T."/>
            <person name="Misztal P."/>
            <person name="Wu S."/>
            <person name="Desiro A."/>
            <person name="Vande Pol N."/>
            <person name="Du Z.-Y."/>
            <person name="Zienkiewicz A."/>
            <person name="Zienkiewicz K."/>
            <person name="Morin E."/>
            <person name="Tisserant E."/>
            <person name="Splivallo R."/>
            <person name="Hainaut M."/>
            <person name="Henrissat B."/>
            <person name="Ohm R."/>
            <person name="Kuo A."/>
            <person name="Yan J."/>
            <person name="Lipzen A."/>
            <person name="Nolan M."/>
            <person name="Labutti K."/>
            <person name="Barry K."/>
            <person name="Goldstein A."/>
            <person name="Labbe J."/>
            <person name="Schadt C."/>
            <person name="Tuskan G."/>
            <person name="Grigoriev I."/>
            <person name="Martin F."/>
            <person name="Vilgalys R."/>
            <person name="Bonito G."/>
        </authorList>
    </citation>
    <scope>NUCLEOTIDE SEQUENCE [LARGE SCALE GENOMIC DNA]</scope>
    <source>
        <strain evidence="2 3">AG-77</strain>
    </source>
</reference>
<organism evidence="2 3">
    <name type="scientific">Linnemannia elongata AG-77</name>
    <dbReference type="NCBI Taxonomy" id="1314771"/>
    <lineage>
        <taxon>Eukaryota</taxon>
        <taxon>Fungi</taxon>
        <taxon>Fungi incertae sedis</taxon>
        <taxon>Mucoromycota</taxon>
        <taxon>Mortierellomycotina</taxon>
        <taxon>Mortierellomycetes</taxon>
        <taxon>Mortierellales</taxon>
        <taxon>Mortierellaceae</taxon>
        <taxon>Linnemannia</taxon>
    </lineage>
</organism>
<dbReference type="EMBL" id="KV442030">
    <property type="protein sequence ID" value="OAQ31290.1"/>
    <property type="molecule type" value="Genomic_DNA"/>
</dbReference>
<keyword evidence="3" id="KW-1185">Reference proteome</keyword>
<sequence length="77" mass="9084">MYIEVLSVHRDSLDTLELAIRDDGYRDFFNNLGTTLERGRRLEYLAAYFFGIYSPPSTPTRNQREDTSIHRITSHHH</sequence>
<proteinExistence type="predicted"/>
<name>A0A197K1C3_9FUNG</name>
<feature type="region of interest" description="Disordered" evidence="1">
    <location>
        <begin position="56"/>
        <end position="77"/>
    </location>
</feature>
<protein>
    <submittedName>
        <fullName evidence="2">Uncharacterized protein</fullName>
    </submittedName>
</protein>
<evidence type="ECO:0000313" key="2">
    <source>
        <dbReference type="EMBL" id="OAQ31290.1"/>
    </source>
</evidence>
<evidence type="ECO:0000256" key="1">
    <source>
        <dbReference type="SAM" id="MobiDB-lite"/>
    </source>
</evidence>
<evidence type="ECO:0000313" key="3">
    <source>
        <dbReference type="Proteomes" id="UP000078512"/>
    </source>
</evidence>
<gene>
    <name evidence="2" type="ORF">K457DRAFT_17391</name>
</gene>
<dbReference type="AlphaFoldDB" id="A0A197K1C3"/>
<dbReference type="Proteomes" id="UP000078512">
    <property type="component" value="Unassembled WGS sequence"/>
</dbReference>
<accession>A0A197K1C3</accession>